<evidence type="ECO:0000313" key="6">
    <source>
        <dbReference type="Proteomes" id="UP000053989"/>
    </source>
</evidence>
<gene>
    <name evidence="5" type="ORF">SCLCIDRAFT_821214</name>
</gene>
<evidence type="ECO:0000256" key="1">
    <source>
        <dbReference type="PROSITE-ProRule" id="PRU00108"/>
    </source>
</evidence>
<proteinExistence type="predicted"/>
<feature type="domain" description="Homeobox" evidence="4">
    <location>
        <begin position="164"/>
        <end position="213"/>
    </location>
</feature>
<dbReference type="CDD" id="cd00086">
    <property type="entry name" value="homeodomain"/>
    <property type="match status" value="1"/>
</dbReference>
<dbReference type="Proteomes" id="UP000053989">
    <property type="component" value="Unassembled WGS sequence"/>
</dbReference>
<keyword evidence="1 2" id="KW-0539">Nucleus</keyword>
<protein>
    <recommendedName>
        <fullName evidence="4">Homeobox domain-containing protein</fullName>
    </recommendedName>
</protein>
<dbReference type="OrthoDB" id="6159439at2759"/>
<keyword evidence="1 2" id="KW-0238">DNA-binding</keyword>
<dbReference type="Pfam" id="PF00046">
    <property type="entry name" value="Homeodomain"/>
    <property type="match status" value="1"/>
</dbReference>
<evidence type="ECO:0000256" key="2">
    <source>
        <dbReference type="RuleBase" id="RU000682"/>
    </source>
</evidence>
<dbReference type="Gene3D" id="1.10.10.60">
    <property type="entry name" value="Homeodomain-like"/>
    <property type="match status" value="1"/>
</dbReference>
<feature type="compositionally biased region" description="Polar residues" evidence="3">
    <location>
        <begin position="8"/>
        <end position="18"/>
    </location>
</feature>
<accession>A0A0C3ELS9</accession>
<evidence type="ECO:0000313" key="5">
    <source>
        <dbReference type="EMBL" id="KIM69124.1"/>
    </source>
</evidence>
<reference evidence="6" key="2">
    <citation type="submission" date="2015-01" db="EMBL/GenBank/DDBJ databases">
        <title>Evolutionary Origins and Diversification of the Mycorrhizal Mutualists.</title>
        <authorList>
            <consortium name="DOE Joint Genome Institute"/>
            <consortium name="Mycorrhizal Genomics Consortium"/>
            <person name="Kohler A."/>
            <person name="Kuo A."/>
            <person name="Nagy L.G."/>
            <person name="Floudas D."/>
            <person name="Copeland A."/>
            <person name="Barry K.W."/>
            <person name="Cichocki N."/>
            <person name="Veneault-Fourrey C."/>
            <person name="LaButti K."/>
            <person name="Lindquist E.A."/>
            <person name="Lipzen A."/>
            <person name="Lundell T."/>
            <person name="Morin E."/>
            <person name="Murat C."/>
            <person name="Riley R."/>
            <person name="Ohm R."/>
            <person name="Sun H."/>
            <person name="Tunlid A."/>
            <person name="Henrissat B."/>
            <person name="Grigoriev I.V."/>
            <person name="Hibbett D.S."/>
            <person name="Martin F."/>
        </authorList>
    </citation>
    <scope>NUCLEOTIDE SEQUENCE [LARGE SCALE GENOMIC DNA]</scope>
    <source>
        <strain evidence="6">Foug A</strain>
    </source>
</reference>
<dbReference type="HOGENOM" id="CLU_1230344_0_0_1"/>
<dbReference type="SMART" id="SM00389">
    <property type="entry name" value="HOX"/>
    <property type="match status" value="1"/>
</dbReference>
<sequence>MSVDEAATTAQPHSSTFYDQCDSRYQDPYQQRPSPSMSTGPHGSRLPPLGVHSPVVRDDRSQGGNYGAVGPQIQYCDLRSPTATYPSEYAQYQHQTSYSYPPVPDPRSNSYPLPHPSHHHPMSLVYSPERGLPVPVDPCYSRGSVTNLPLTQEPVSVIPTAEEPVIKKKRKRADAAQLKVLNETYARTAFPSTEERAELARKLDMSARSVQIW</sequence>
<organism evidence="5 6">
    <name type="scientific">Scleroderma citrinum Foug A</name>
    <dbReference type="NCBI Taxonomy" id="1036808"/>
    <lineage>
        <taxon>Eukaryota</taxon>
        <taxon>Fungi</taxon>
        <taxon>Dikarya</taxon>
        <taxon>Basidiomycota</taxon>
        <taxon>Agaricomycotina</taxon>
        <taxon>Agaricomycetes</taxon>
        <taxon>Agaricomycetidae</taxon>
        <taxon>Boletales</taxon>
        <taxon>Sclerodermatineae</taxon>
        <taxon>Sclerodermataceae</taxon>
        <taxon>Scleroderma</taxon>
    </lineage>
</organism>
<keyword evidence="1 2" id="KW-0371">Homeobox</keyword>
<dbReference type="SUPFAM" id="SSF46689">
    <property type="entry name" value="Homeodomain-like"/>
    <property type="match status" value="1"/>
</dbReference>
<keyword evidence="6" id="KW-1185">Reference proteome</keyword>
<feature type="compositionally biased region" description="Polar residues" evidence="3">
    <location>
        <begin position="28"/>
        <end position="41"/>
    </location>
</feature>
<dbReference type="InterPro" id="IPR009057">
    <property type="entry name" value="Homeodomain-like_sf"/>
</dbReference>
<dbReference type="PROSITE" id="PS50071">
    <property type="entry name" value="HOMEOBOX_2"/>
    <property type="match status" value="1"/>
</dbReference>
<comment type="subcellular location">
    <subcellularLocation>
        <location evidence="1 2">Nucleus</location>
    </subcellularLocation>
</comment>
<dbReference type="GO" id="GO:0005634">
    <property type="term" value="C:nucleus"/>
    <property type="evidence" value="ECO:0007669"/>
    <property type="project" value="UniProtKB-SubCell"/>
</dbReference>
<name>A0A0C3ELS9_9AGAM</name>
<dbReference type="STRING" id="1036808.A0A0C3ELS9"/>
<evidence type="ECO:0000256" key="3">
    <source>
        <dbReference type="SAM" id="MobiDB-lite"/>
    </source>
</evidence>
<feature type="region of interest" description="Disordered" evidence="3">
    <location>
        <begin position="96"/>
        <end position="116"/>
    </location>
</feature>
<dbReference type="InterPro" id="IPR001356">
    <property type="entry name" value="HD"/>
</dbReference>
<reference evidence="5 6" key="1">
    <citation type="submission" date="2014-04" db="EMBL/GenBank/DDBJ databases">
        <authorList>
            <consortium name="DOE Joint Genome Institute"/>
            <person name="Kuo A."/>
            <person name="Kohler A."/>
            <person name="Nagy L.G."/>
            <person name="Floudas D."/>
            <person name="Copeland A."/>
            <person name="Barry K.W."/>
            <person name="Cichocki N."/>
            <person name="Veneault-Fourrey C."/>
            <person name="LaButti K."/>
            <person name="Lindquist E.A."/>
            <person name="Lipzen A."/>
            <person name="Lundell T."/>
            <person name="Morin E."/>
            <person name="Murat C."/>
            <person name="Sun H."/>
            <person name="Tunlid A."/>
            <person name="Henrissat B."/>
            <person name="Grigoriev I.V."/>
            <person name="Hibbett D.S."/>
            <person name="Martin F."/>
            <person name="Nordberg H.P."/>
            <person name="Cantor M.N."/>
            <person name="Hua S.X."/>
        </authorList>
    </citation>
    <scope>NUCLEOTIDE SEQUENCE [LARGE SCALE GENOMIC DNA]</scope>
    <source>
        <strain evidence="5 6">Foug A</strain>
    </source>
</reference>
<evidence type="ECO:0000259" key="4">
    <source>
        <dbReference type="PROSITE" id="PS50071"/>
    </source>
</evidence>
<dbReference type="GO" id="GO:0003677">
    <property type="term" value="F:DNA binding"/>
    <property type="evidence" value="ECO:0007669"/>
    <property type="project" value="UniProtKB-UniRule"/>
</dbReference>
<feature type="region of interest" description="Disordered" evidence="3">
    <location>
        <begin position="1"/>
        <end position="72"/>
    </location>
</feature>
<dbReference type="EMBL" id="KN822007">
    <property type="protein sequence ID" value="KIM69124.1"/>
    <property type="molecule type" value="Genomic_DNA"/>
</dbReference>
<dbReference type="InParanoid" id="A0A0C3ELS9"/>
<dbReference type="AlphaFoldDB" id="A0A0C3ELS9"/>